<evidence type="ECO:0000313" key="3">
    <source>
        <dbReference type="Proteomes" id="UP000185596"/>
    </source>
</evidence>
<feature type="transmembrane region" description="Helical" evidence="1">
    <location>
        <begin position="20"/>
        <end position="39"/>
    </location>
</feature>
<protein>
    <submittedName>
        <fullName evidence="2">Uncharacterized protein</fullName>
    </submittedName>
</protein>
<comment type="caution">
    <text evidence="2">The sequence shown here is derived from an EMBL/GenBank/DDBJ whole genome shotgun (WGS) entry which is preliminary data.</text>
</comment>
<keyword evidence="1" id="KW-1133">Transmembrane helix</keyword>
<evidence type="ECO:0000313" key="2">
    <source>
        <dbReference type="EMBL" id="OLF15043.1"/>
    </source>
</evidence>
<dbReference type="Proteomes" id="UP000185596">
    <property type="component" value="Unassembled WGS sequence"/>
</dbReference>
<keyword evidence="3" id="KW-1185">Reference proteome</keyword>
<organism evidence="2 3">
    <name type="scientific">Actinophytocola xanthii</name>
    <dbReference type="NCBI Taxonomy" id="1912961"/>
    <lineage>
        <taxon>Bacteria</taxon>
        <taxon>Bacillati</taxon>
        <taxon>Actinomycetota</taxon>
        <taxon>Actinomycetes</taxon>
        <taxon>Pseudonocardiales</taxon>
        <taxon>Pseudonocardiaceae</taxon>
    </lineage>
</organism>
<gene>
    <name evidence="2" type="ORF">BU204_23475</name>
</gene>
<reference evidence="2 3" key="1">
    <citation type="submission" date="2016-12" db="EMBL/GenBank/DDBJ databases">
        <title>The draft genome sequence of Actinophytocola sp. 11-183.</title>
        <authorList>
            <person name="Wang W."/>
            <person name="Yuan L."/>
        </authorList>
    </citation>
    <scope>NUCLEOTIDE SEQUENCE [LARGE SCALE GENOMIC DNA]</scope>
    <source>
        <strain evidence="2 3">11-183</strain>
    </source>
</reference>
<accession>A0A1Q8CL13</accession>
<evidence type="ECO:0000256" key="1">
    <source>
        <dbReference type="SAM" id="Phobius"/>
    </source>
</evidence>
<keyword evidence="1" id="KW-0812">Transmembrane</keyword>
<name>A0A1Q8CL13_9PSEU</name>
<proteinExistence type="predicted"/>
<dbReference type="EMBL" id="MSIE01000045">
    <property type="protein sequence ID" value="OLF15043.1"/>
    <property type="molecule type" value="Genomic_DNA"/>
</dbReference>
<sequence>MSDMRAVRQMWSDVRAGRNLDAYVVTMIAAVFAALGVIGDLVPEALKWSAVFAALALLLFRITLPAAPAPTVDGLLADRDEFVNVQFTSLLRDATQLWIFAPSAINLLNPQHCTAIRELVLVKGTGDVRVAVLDPDNEAAVALGVRQLDESLQYPVQDLRASLSTSVSQLRRMSSWQVAGNFAYRFVDYNPGFSIVAINPTHRDGRIVVEFHGYRNEATGSRMHITLTRRDSDRWFRYWAHQFEELWSNARLP</sequence>
<dbReference type="STRING" id="1912961.BU204_23475"/>
<dbReference type="AlphaFoldDB" id="A0A1Q8CL13"/>
<keyword evidence="1" id="KW-0472">Membrane</keyword>